<organism evidence="1 2">
    <name type="scientific">Alteromonas australica</name>
    <dbReference type="NCBI Taxonomy" id="589873"/>
    <lineage>
        <taxon>Bacteria</taxon>
        <taxon>Pseudomonadati</taxon>
        <taxon>Pseudomonadota</taxon>
        <taxon>Gammaproteobacteria</taxon>
        <taxon>Alteromonadales</taxon>
        <taxon>Alteromonadaceae</taxon>
        <taxon>Alteromonas/Salinimonas group</taxon>
        <taxon>Alteromonas</taxon>
    </lineage>
</organism>
<reference evidence="1 2" key="1">
    <citation type="journal article" date="2018" name="Nat. Biotechnol.">
        <title>A standardized bacterial taxonomy based on genome phylogeny substantially revises the tree of life.</title>
        <authorList>
            <person name="Parks D.H."/>
            <person name="Chuvochina M."/>
            <person name="Waite D.W."/>
            <person name="Rinke C."/>
            <person name="Skarshewski A."/>
            <person name="Chaumeil P.A."/>
            <person name="Hugenholtz P."/>
        </authorList>
    </citation>
    <scope>NUCLEOTIDE SEQUENCE [LARGE SCALE GENOMIC DNA]</scope>
    <source>
        <strain evidence="1">UBA11978</strain>
    </source>
</reference>
<dbReference type="Proteomes" id="UP000263517">
    <property type="component" value="Unassembled WGS sequence"/>
</dbReference>
<accession>A0A350P8L6</accession>
<gene>
    <name evidence="1" type="ORF">DCW74_18100</name>
</gene>
<proteinExistence type="predicted"/>
<dbReference type="EMBL" id="DNAN01000630">
    <property type="protein sequence ID" value="HAW77633.1"/>
    <property type="molecule type" value="Genomic_DNA"/>
</dbReference>
<evidence type="ECO:0000313" key="1">
    <source>
        <dbReference type="EMBL" id="HAW77633.1"/>
    </source>
</evidence>
<comment type="caution">
    <text evidence="1">The sequence shown here is derived from an EMBL/GenBank/DDBJ whole genome shotgun (WGS) entry which is preliminary data.</text>
</comment>
<name>A0A350P8L6_9ALTE</name>
<sequence>MINRAIRDLVGGQHQERDDALKYMKSQVFLDHCRIAGYPEELQDALDEMVLLSSVEQKIVAELVMEELNAS</sequence>
<dbReference type="AlphaFoldDB" id="A0A350P8L6"/>
<protein>
    <submittedName>
        <fullName evidence="1">Uncharacterized protein</fullName>
    </submittedName>
</protein>
<evidence type="ECO:0000313" key="2">
    <source>
        <dbReference type="Proteomes" id="UP000263517"/>
    </source>
</evidence>